<gene>
    <name evidence="1" type="ORF">PBF_23213</name>
</gene>
<proteinExistence type="predicted"/>
<evidence type="ECO:0000313" key="2">
    <source>
        <dbReference type="Proteomes" id="UP000019270"/>
    </source>
</evidence>
<organism evidence="1 2">
    <name type="scientific">Cytobacillus firmus DS1</name>
    <dbReference type="NCBI Taxonomy" id="1307436"/>
    <lineage>
        <taxon>Bacteria</taxon>
        <taxon>Bacillati</taxon>
        <taxon>Bacillota</taxon>
        <taxon>Bacilli</taxon>
        <taxon>Bacillales</taxon>
        <taxon>Bacillaceae</taxon>
        <taxon>Cytobacillus</taxon>
    </lineage>
</organism>
<dbReference type="EMBL" id="APVL01000034">
    <property type="protein sequence ID" value="EWG08610.1"/>
    <property type="molecule type" value="Genomic_DNA"/>
</dbReference>
<dbReference type="AlphaFoldDB" id="W7KMK1"/>
<reference evidence="2" key="1">
    <citation type="submission" date="2013-03" db="EMBL/GenBank/DDBJ databases">
        <title>Draft genome sequence of Bacillus firmus DS1.</title>
        <authorList>
            <person name="Peng D."/>
            <person name="Zhu L."/>
            <person name="Sun M."/>
        </authorList>
    </citation>
    <scope>NUCLEOTIDE SEQUENCE [LARGE SCALE GENOMIC DNA]</scope>
    <source>
        <strain evidence="2">DS1</strain>
    </source>
</reference>
<sequence>MNNGDLIVTVHHRGVDFVQDVQPLQNVHQVIRYQKHGDILQLVVGVFLEGQDMIGLVATVRKGLTLQKLTQVIADARDHLNLTL</sequence>
<protein>
    <submittedName>
        <fullName evidence="1">Uncharacterized protein</fullName>
    </submittedName>
</protein>
<accession>W7KMK1</accession>
<evidence type="ECO:0000313" key="1">
    <source>
        <dbReference type="EMBL" id="EWG08610.1"/>
    </source>
</evidence>
<reference evidence="1 2" key="2">
    <citation type="journal article" date="2016" name="Sci. Rep.">
        <title>A novel serine protease, Sep1, from Bacillus firmus DS-1 has nematicidal activity and degrades multiple intestinal-associated nematode proteins.</title>
        <authorList>
            <person name="Geng C."/>
            <person name="Nie X."/>
            <person name="Tang Z."/>
            <person name="Zhang Y."/>
            <person name="Lin J."/>
            <person name="Sun M."/>
            <person name="Peng D."/>
        </authorList>
    </citation>
    <scope>NUCLEOTIDE SEQUENCE [LARGE SCALE GENOMIC DNA]</scope>
    <source>
        <strain evidence="1 2">DS1</strain>
    </source>
</reference>
<name>W7KMK1_CYTFI</name>
<dbReference type="Proteomes" id="UP000019270">
    <property type="component" value="Unassembled WGS sequence"/>
</dbReference>
<comment type="caution">
    <text evidence="1">The sequence shown here is derived from an EMBL/GenBank/DDBJ whole genome shotgun (WGS) entry which is preliminary data.</text>
</comment>